<keyword evidence="1" id="KW-0808">Transferase</keyword>
<gene>
    <name evidence="3" type="ORF">GCM10022207_62280</name>
</gene>
<protein>
    <recommendedName>
        <fullName evidence="2">Histidine kinase/HSP90-like ATPase domain-containing protein</fullName>
    </recommendedName>
</protein>
<dbReference type="InterPro" id="IPR036890">
    <property type="entry name" value="HATPase_C_sf"/>
</dbReference>
<evidence type="ECO:0000259" key="2">
    <source>
        <dbReference type="Pfam" id="PF13581"/>
    </source>
</evidence>
<dbReference type="RefSeq" id="WP_331263983.1">
    <property type="nucleotide sequence ID" value="NZ_BAAAZA010000022.1"/>
</dbReference>
<name>A0ABP7KT34_9ACTN</name>
<keyword evidence="1" id="KW-0723">Serine/threonine-protein kinase</keyword>
<proteinExistence type="predicted"/>
<keyword evidence="1" id="KW-0418">Kinase</keyword>
<evidence type="ECO:0000313" key="3">
    <source>
        <dbReference type="EMBL" id="GAA3886522.1"/>
    </source>
</evidence>
<dbReference type="EMBL" id="BAAAZA010000022">
    <property type="protein sequence ID" value="GAA3886522.1"/>
    <property type="molecule type" value="Genomic_DNA"/>
</dbReference>
<evidence type="ECO:0000256" key="1">
    <source>
        <dbReference type="ARBA" id="ARBA00022527"/>
    </source>
</evidence>
<keyword evidence="4" id="KW-1185">Reference proteome</keyword>
<dbReference type="Gene3D" id="3.30.565.10">
    <property type="entry name" value="Histidine kinase-like ATPase, C-terminal domain"/>
    <property type="match status" value="1"/>
</dbReference>
<feature type="domain" description="Histidine kinase/HSP90-like ATPase" evidence="2">
    <location>
        <begin position="21"/>
        <end position="133"/>
    </location>
</feature>
<sequence length="142" mass="15121">MAIAQLNAAPVEGVEYVFPLPHSPRAVSTVRRRAEAILTRWNLPAGAAEDVLLVISELLTNAVVHAFPPAALRLSRARLDGRDAVRVAVTDMGPAVPTCRSAATIDPDEHGRGLCIVAALSARYGVEVHPEGTSRWAEVLAE</sequence>
<dbReference type="Proteomes" id="UP001501563">
    <property type="component" value="Unassembled WGS sequence"/>
</dbReference>
<accession>A0ABP7KT34</accession>
<dbReference type="InterPro" id="IPR003594">
    <property type="entry name" value="HATPase_dom"/>
</dbReference>
<evidence type="ECO:0000313" key="4">
    <source>
        <dbReference type="Proteomes" id="UP001501563"/>
    </source>
</evidence>
<comment type="caution">
    <text evidence="3">The sequence shown here is derived from an EMBL/GenBank/DDBJ whole genome shotgun (WGS) entry which is preliminary data.</text>
</comment>
<dbReference type="Pfam" id="PF13581">
    <property type="entry name" value="HATPase_c_2"/>
    <property type="match status" value="1"/>
</dbReference>
<reference evidence="4" key="1">
    <citation type="journal article" date="2019" name="Int. J. Syst. Evol. Microbiol.">
        <title>The Global Catalogue of Microorganisms (GCM) 10K type strain sequencing project: providing services to taxonomists for standard genome sequencing and annotation.</title>
        <authorList>
            <consortium name="The Broad Institute Genomics Platform"/>
            <consortium name="The Broad Institute Genome Sequencing Center for Infectious Disease"/>
            <person name="Wu L."/>
            <person name="Ma J."/>
        </authorList>
    </citation>
    <scope>NUCLEOTIDE SEQUENCE [LARGE SCALE GENOMIC DNA]</scope>
    <source>
        <strain evidence="4">JCM 16578</strain>
    </source>
</reference>
<dbReference type="PANTHER" id="PTHR35526:SF3">
    <property type="entry name" value="ANTI-SIGMA-F FACTOR RSBW"/>
    <property type="match status" value="1"/>
</dbReference>
<dbReference type="PANTHER" id="PTHR35526">
    <property type="entry name" value="ANTI-SIGMA-F FACTOR RSBW-RELATED"/>
    <property type="match status" value="1"/>
</dbReference>
<dbReference type="InterPro" id="IPR050267">
    <property type="entry name" value="Anti-sigma-factor_SerPK"/>
</dbReference>
<dbReference type="CDD" id="cd16936">
    <property type="entry name" value="HATPase_RsbW-like"/>
    <property type="match status" value="1"/>
</dbReference>
<organism evidence="3 4">
    <name type="scientific">Streptomyces lannensis</name>
    <dbReference type="NCBI Taxonomy" id="766498"/>
    <lineage>
        <taxon>Bacteria</taxon>
        <taxon>Bacillati</taxon>
        <taxon>Actinomycetota</taxon>
        <taxon>Actinomycetes</taxon>
        <taxon>Kitasatosporales</taxon>
        <taxon>Streptomycetaceae</taxon>
        <taxon>Streptomyces</taxon>
    </lineage>
</organism>
<dbReference type="SUPFAM" id="SSF55874">
    <property type="entry name" value="ATPase domain of HSP90 chaperone/DNA topoisomerase II/histidine kinase"/>
    <property type="match status" value="1"/>
</dbReference>